<comment type="caution">
    <text evidence="1">The sequence shown here is derived from an EMBL/GenBank/DDBJ whole genome shotgun (WGS) entry which is preliminary data.</text>
</comment>
<gene>
    <name evidence="1" type="ORF">VCHENC02_0349B</name>
</gene>
<sequence>SSKVPFGRI</sequence>
<dbReference type="Proteomes" id="UP000008367">
    <property type="component" value="Unassembled WGS sequence"/>
</dbReference>
<accession>A0A454CMN5</accession>
<name>A0A454CMN5_VIBHA</name>
<evidence type="ECO:0000313" key="1">
    <source>
        <dbReference type="EMBL" id="EKM25827.1"/>
    </source>
</evidence>
<reference evidence="1 2" key="1">
    <citation type="submission" date="2012-10" db="EMBL/GenBank/DDBJ databases">
        <title>Genome sequence of Vibrio Cholerae HENC-02.</title>
        <authorList>
            <person name="Eppinger M."/>
            <person name="Hasan N.A."/>
            <person name="Sengamalay N."/>
            <person name="Hine E."/>
            <person name="Su Q."/>
            <person name="Daugherty S.C."/>
            <person name="Young S."/>
            <person name="Sadzewicz L."/>
            <person name="Tallon L."/>
            <person name="Cebula T.A."/>
            <person name="Ravel J."/>
            <person name="Colwell R.R."/>
        </authorList>
    </citation>
    <scope>NUCLEOTIDE SEQUENCE [LARGE SCALE GENOMIC DNA]</scope>
    <source>
        <strain evidence="1 2">HENC-02</strain>
    </source>
</reference>
<evidence type="ECO:0000313" key="2">
    <source>
        <dbReference type="Proteomes" id="UP000008367"/>
    </source>
</evidence>
<organism evidence="1 2">
    <name type="scientific">Vibrio harveyi</name>
    <name type="common">Beneckea harveyi</name>
    <dbReference type="NCBI Taxonomy" id="669"/>
    <lineage>
        <taxon>Bacteria</taxon>
        <taxon>Pseudomonadati</taxon>
        <taxon>Pseudomonadota</taxon>
        <taxon>Gammaproteobacteria</taxon>
        <taxon>Vibrionales</taxon>
        <taxon>Vibrionaceae</taxon>
        <taxon>Vibrio</taxon>
    </lineage>
</organism>
<feature type="non-terminal residue" evidence="1">
    <location>
        <position position="1"/>
    </location>
</feature>
<proteinExistence type="predicted"/>
<protein>
    <submittedName>
        <fullName evidence="1">Uncharacterized protein</fullName>
    </submittedName>
</protein>
<dbReference type="EMBL" id="AJSR01002862">
    <property type="protein sequence ID" value="EKM25827.1"/>
    <property type="molecule type" value="Genomic_DNA"/>
</dbReference>